<dbReference type="Proteomes" id="UP000194137">
    <property type="component" value="Chromosome"/>
</dbReference>
<dbReference type="OrthoDB" id="8139212at2"/>
<gene>
    <name evidence="1" type="ORF">CAK95_20520</name>
</gene>
<sequence>MTLKLLPLAIAFSLVLPVATHDALAAGKKKPAKITVRKQAWKGYGFLPGYPRTEHERRRERDMTDRRFIGWDGQVYYGFGQPGFYRGQYNGGSIGPCWTSTPIGFIYNCGG</sequence>
<reference evidence="1 2" key="1">
    <citation type="submission" date="2017-05" db="EMBL/GenBank/DDBJ databases">
        <title>Full genome sequence of Pseudorhodoplanes sinuspersici.</title>
        <authorList>
            <person name="Dastgheib S.M.M."/>
            <person name="Shavandi M."/>
            <person name="Tirandaz H."/>
        </authorList>
    </citation>
    <scope>NUCLEOTIDE SEQUENCE [LARGE SCALE GENOMIC DNA]</scope>
    <source>
        <strain evidence="1 2">RIPI110</strain>
    </source>
</reference>
<name>A0A1W6ZV61_9HYPH</name>
<organism evidence="1 2">
    <name type="scientific">Pseudorhodoplanes sinuspersici</name>
    <dbReference type="NCBI Taxonomy" id="1235591"/>
    <lineage>
        <taxon>Bacteria</taxon>
        <taxon>Pseudomonadati</taxon>
        <taxon>Pseudomonadota</taxon>
        <taxon>Alphaproteobacteria</taxon>
        <taxon>Hyphomicrobiales</taxon>
        <taxon>Pseudorhodoplanes</taxon>
    </lineage>
</organism>
<accession>A0A1W6ZV61</accession>
<protein>
    <submittedName>
        <fullName evidence="1">Uncharacterized protein</fullName>
    </submittedName>
</protein>
<keyword evidence="2" id="KW-1185">Reference proteome</keyword>
<evidence type="ECO:0000313" key="1">
    <source>
        <dbReference type="EMBL" id="ARQ01213.1"/>
    </source>
</evidence>
<dbReference type="EMBL" id="CP021112">
    <property type="protein sequence ID" value="ARQ01213.1"/>
    <property type="molecule type" value="Genomic_DNA"/>
</dbReference>
<dbReference type="AlphaFoldDB" id="A0A1W6ZV61"/>
<dbReference type="RefSeq" id="WP_086089606.1">
    <property type="nucleotide sequence ID" value="NZ_CP021112.1"/>
</dbReference>
<evidence type="ECO:0000313" key="2">
    <source>
        <dbReference type="Proteomes" id="UP000194137"/>
    </source>
</evidence>
<proteinExistence type="predicted"/>
<dbReference type="KEGG" id="psin:CAK95_20520"/>